<gene>
    <name evidence="2" type="ORF">E4U43_000712</name>
</gene>
<name>A0A9P7N9J0_9HYPO</name>
<evidence type="ECO:0000313" key="3">
    <source>
        <dbReference type="Proteomes" id="UP000748025"/>
    </source>
</evidence>
<dbReference type="EMBL" id="SRPW01001218">
    <property type="protein sequence ID" value="KAG6004573.1"/>
    <property type="molecule type" value="Genomic_DNA"/>
</dbReference>
<evidence type="ECO:0000313" key="2">
    <source>
        <dbReference type="EMBL" id="KAG6004573.1"/>
    </source>
</evidence>
<comment type="caution">
    <text evidence="2">The sequence shown here is derived from an EMBL/GenBank/DDBJ whole genome shotgun (WGS) entry which is preliminary data.</text>
</comment>
<sequence>MSLFQLSYSQMVKNRLTSDSSDTGRHLKYCTKVLEFGFPEIGDLNAGYKLYQQHCAKWIKSRDRKKCSGIWYDVRCAGERVKLDWGQQDRRSQRHDYLPLQIEKRPLNAPMPTDKH</sequence>
<reference evidence="2" key="1">
    <citation type="journal article" date="2020" name="bioRxiv">
        <title>Whole genome comparisons of ergot fungi reveals the divergence and evolution of species within the genus Claviceps are the result of varying mechanisms driving genome evolution and host range expansion.</title>
        <authorList>
            <person name="Wyka S.A."/>
            <person name="Mondo S.J."/>
            <person name="Liu M."/>
            <person name="Dettman J."/>
            <person name="Nalam V."/>
            <person name="Broders K.D."/>
        </authorList>
    </citation>
    <scope>NUCLEOTIDE SEQUENCE</scope>
    <source>
        <strain evidence="2">CCC 602</strain>
    </source>
</reference>
<protein>
    <submittedName>
        <fullName evidence="2">Uncharacterized protein</fullName>
    </submittedName>
</protein>
<proteinExistence type="predicted"/>
<evidence type="ECO:0000256" key="1">
    <source>
        <dbReference type="SAM" id="MobiDB-lite"/>
    </source>
</evidence>
<dbReference type="AlphaFoldDB" id="A0A9P7N9J0"/>
<dbReference type="Proteomes" id="UP000748025">
    <property type="component" value="Unassembled WGS sequence"/>
</dbReference>
<feature type="region of interest" description="Disordered" evidence="1">
    <location>
        <begin position="96"/>
        <end position="116"/>
    </location>
</feature>
<feature type="compositionally biased region" description="Basic and acidic residues" evidence="1">
    <location>
        <begin position="96"/>
        <end position="106"/>
    </location>
</feature>
<keyword evidence="3" id="KW-1185">Reference proteome</keyword>
<accession>A0A9P7N9J0</accession>
<organism evidence="2 3">
    <name type="scientific">Claviceps pusilla</name>
    <dbReference type="NCBI Taxonomy" id="123648"/>
    <lineage>
        <taxon>Eukaryota</taxon>
        <taxon>Fungi</taxon>
        <taxon>Dikarya</taxon>
        <taxon>Ascomycota</taxon>
        <taxon>Pezizomycotina</taxon>
        <taxon>Sordariomycetes</taxon>
        <taxon>Hypocreomycetidae</taxon>
        <taxon>Hypocreales</taxon>
        <taxon>Clavicipitaceae</taxon>
        <taxon>Claviceps</taxon>
    </lineage>
</organism>